<gene>
    <name evidence="1" type="ORF">BVAVS116_H0059</name>
</gene>
<proteinExistence type="predicted"/>
<protein>
    <submittedName>
        <fullName evidence="1">Uncharacterized protein</fullName>
    </submittedName>
</protein>
<dbReference type="GeneID" id="96991191"/>
<dbReference type="RefSeq" id="WP_015899271.1">
    <property type="nucleotide sequence ID" value="NC_012185.1"/>
</dbReference>
<dbReference type="AlphaFoldDB" id="C0R9B6"/>
<name>C0R9B6_BORVA</name>
<dbReference type="HOGENOM" id="CLU_211956_0_0_12"/>
<dbReference type="Proteomes" id="UP000006163">
    <property type="component" value="Plasmid VS116_lp28-3"/>
</dbReference>
<keyword evidence="1" id="KW-0614">Plasmid</keyword>
<evidence type="ECO:0000313" key="1">
    <source>
        <dbReference type="EMBL" id="ACN52968.1"/>
    </source>
</evidence>
<geneLocation type="plasmid" evidence="1 2">
    <name>VS116_lp28-3</name>
</geneLocation>
<dbReference type="EMBL" id="CP001440">
    <property type="protein sequence ID" value="ACN52968.1"/>
    <property type="molecule type" value="Genomic_DNA"/>
</dbReference>
<dbReference type="Pfam" id="PF02890">
    <property type="entry name" value="DUF226"/>
    <property type="match status" value="1"/>
</dbReference>
<reference evidence="1 2" key="1">
    <citation type="journal article" date="2012" name="J. Bacteriol.">
        <title>Whole-Genome Sequences of Borrelia bissettii, Borrelia valaisiana, and Borrelia spielmanii.</title>
        <authorList>
            <person name="Schutzer S.E."/>
            <person name="Fraser-Liggett C.M."/>
            <person name="Qiu W.G."/>
            <person name="Kraiczy P."/>
            <person name="Mongodin E.F."/>
            <person name="Dunn J.J."/>
            <person name="Luft B.J."/>
            <person name="Casjens S.R."/>
        </authorList>
    </citation>
    <scope>NUCLEOTIDE SEQUENCE [LARGE SCALE GENOMIC DNA]</scope>
    <source>
        <strain evidence="1 2">VS116</strain>
        <plasmid evidence="1">VS116_lp28-3</plasmid>
    </source>
</reference>
<accession>C0R9B6</accession>
<organism evidence="1 2">
    <name type="scientific">Borreliella valaisiana VS116</name>
    <dbReference type="NCBI Taxonomy" id="445987"/>
    <lineage>
        <taxon>Bacteria</taxon>
        <taxon>Pseudomonadati</taxon>
        <taxon>Spirochaetota</taxon>
        <taxon>Spirochaetia</taxon>
        <taxon>Spirochaetales</taxon>
        <taxon>Borreliaceae</taxon>
        <taxon>Borreliella</taxon>
    </lineage>
</organism>
<evidence type="ECO:0000313" key="2">
    <source>
        <dbReference type="Proteomes" id="UP000006163"/>
    </source>
</evidence>
<dbReference type="InterPro" id="IPR004180">
    <property type="entry name" value="DUF226_BOR_spp"/>
</dbReference>
<sequence length="43" mass="5168">MSLRALHNRERVAEKIHLYPLLKGDTNFLGIFYVFRKPIKRLL</sequence>
<keyword evidence="2" id="KW-1185">Reference proteome</keyword>